<evidence type="ECO:0000313" key="2">
    <source>
        <dbReference type="Proteomes" id="UP000008148"/>
    </source>
</evidence>
<dbReference type="Proteomes" id="UP000008148">
    <property type="component" value="Chromosome"/>
</dbReference>
<proteinExistence type="predicted"/>
<accession>A8AE37</accession>
<dbReference type="AlphaFoldDB" id="A8AE37"/>
<dbReference type="HOGENOM" id="CLU_3388756_0_0_6"/>
<sequence>MILHKININGKNDGFDVDVRQQRKPSSFHVVY</sequence>
<name>A8AE37_CITK8</name>
<protein>
    <submittedName>
        <fullName evidence="1">Uncharacterized protein</fullName>
    </submittedName>
</protein>
<keyword evidence="2" id="KW-1185">Reference proteome</keyword>
<evidence type="ECO:0000313" key="1">
    <source>
        <dbReference type="EMBL" id="ABV11750.1"/>
    </source>
</evidence>
<dbReference type="KEGG" id="cko:CKO_00596"/>
<gene>
    <name evidence="1" type="ordered locus">CKO_00596</name>
</gene>
<reference evidence="1 2" key="1">
    <citation type="submission" date="2007-08" db="EMBL/GenBank/DDBJ databases">
        <authorList>
            <consortium name="The Citrobacter koseri Genome Sequencing Project"/>
            <person name="McClelland M."/>
            <person name="Sanderson E.K."/>
            <person name="Porwollik S."/>
            <person name="Spieth J."/>
            <person name="Clifton W.S."/>
            <person name="Latreille P."/>
            <person name="Courtney L."/>
            <person name="Wang C."/>
            <person name="Pepin K."/>
            <person name="Bhonagiri V."/>
            <person name="Nash W."/>
            <person name="Johnson M."/>
            <person name="Thiruvilangam P."/>
            <person name="Wilson R."/>
        </authorList>
    </citation>
    <scope>NUCLEOTIDE SEQUENCE [LARGE SCALE GENOMIC DNA]</scope>
    <source>
        <strain evidence="2">ATCC BAA-895 / CDC 4225-83 / SGSC4696</strain>
    </source>
</reference>
<dbReference type="EMBL" id="CP000822">
    <property type="protein sequence ID" value="ABV11750.1"/>
    <property type="molecule type" value="Genomic_DNA"/>
</dbReference>
<organism evidence="1 2">
    <name type="scientific">Citrobacter koseri (strain ATCC BAA-895 / CDC 4225-83 / SGSC4696)</name>
    <dbReference type="NCBI Taxonomy" id="290338"/>
    <lineage>
        <taxon>Bacteria</taxon>
        <taxon>Pseudomonadati</taxon>
        <taxon>Pseudomonadota</taxon>
        <taxon>Gammaproteobacteria</taxon>
        <taxon>Enterobacterales</taxon>
        <taxon>Enterobacteriaceae</taxon>
        <taxon>Citrobacter</taxon>
    </lineage>
</organism>